<accession>A0ABR7NKL6</accession>
<feature type="region of interest" description="Disordered" evidence="1">
    <location>
        <begin position="25"/>
        <end position="62"/>
    </location>
</feature>
<feature type="chain" id="PRO_5046383306" description="Lipoprotein" evidence="2">
    <location>
        <begin position="22"/>
        <end position="592"/>
    </location>
</feature>
<proteinExistence type="predicted"/>
<evidence type="ECO:0000313" key="3">
    <source>
        <dbReference type="EMBL" id="MBC8576387.1"/>
    </source>
</evidence>
<dbReference type="RefSeq" id="WP_262399919.1">
    <property type="nucleotide sequence ID" value="NZ_JACRTB010000011.1"/>
</dbReference>
<evidence type="ECO:0000256" key="1">
    <source>
        <dbReference type="SAM" id="MobiDB-lite"/>
    </source>
</evidence>
<keyword evidence="4" id="KW-1185">Reference proteome</keyword>
<dbReference type="Proteomes" id="UP000658131">
    <property type="component" value="Unassembled WGS sequence"/>
</dbReference>
<feature type="signal peptide" evidence="2">
    <location>
        <begin position="1"/>
        <end position="21"/>
    </location>
</feature>
<dbReference type="PROSITE" id="PS51257">
    <property type="entry name" value="PROKAR_LIPOPROTEIN"/>
    <property type="match status" value="1"/>
</dbReference>
<name>A0ABR7NKL6_9FIRM</name>
<dbReference type="EMBL" id="JACRTB010000011">
    <property type="protein sequence ID" value="MBC8576387.1"/>
    <property type="molecule type" value="Genomic_DNA"/>
</dbReference>
<evidence type="ECO:0008006" key="5">
    <source>
        <dbReference type="Google" id="ProtNLM"/>
    </source>
</evidence>
<organism evidence="3 4">
    <name type="scientific">Yanshouia hominis</name>
    <dbReference type="NCBI Taxonomy" id="2763673"/>
    <lineage>
        <taxon>Bacteria</taxon>
        <taxon>Bacillati</taxon>
        <taxon>Bacillota</taxon>
        <taxon>Clostridia</taxon>
        <taxon>Eubacteriales</taxon>
        <taxon>Oscillospiraceae</taxon>
        <taxon>Yanshouia</taxon>
    </lineage>
</organism>
<keyword evidence="2" id="KW-0732">Signal</keyword>
<comment type="caution">
    <text evidence="3">The sequence shown here is derived from an EMBL/GenBank/DDBJ whole genome shotgun (WGS) entry which is preliminary data.</text>
</comment>
<gene>
    <name evidence="3" type="ORF">H8717_08220</name>
</gene>
<sequence length="592" mass="66058">MKKSRTILMAAVLLAFLAACGGGPRPHEAAPEGETIVSEPSSMDAPSELPGKQAKTAPMRKKPRALEVIPAQRLMDVPPAAREAGLNLYLLGEDGGFRQALSYGQRERGQVIAARPGEDGHVLGSYHTDRESWGTLSPLDGERVCFNNYEELIFVDTGEWVDTGFALDFQQPQEPNCRISSLAFDPKREEYLAIYQVSSYTVSSDGEVRPWMTFENNEDVGARDAHMEFQRFDRDGRFLERVVTDLEPYRLNEVSSCLPNDYRDGVLTFLQKSYIARLVRYDLASGEARCLPCDGAVLAGDVSVTYRFQYNEPGGVFFYDWYENGEKTASLELKEDLDLLTLSIGNAAYPMEPAELDPEARRLVMCSQGYIFHCLDFQSGTAAVEYRYSQDVMGAALTVSPDGRFSVHRIGDASGGEAYFEELAAWDGQAGRVVRLGVLNNASDEAVTWDNQYVVRYPGRVESCRLETGERRVVLSAGEDGGRLAGECFLNLRYDAENRLFLLLHTPYFDPFDESFSEETDPKTLLLDVYSENWELLRSFDTGVRAPYSLKAYGPYSPDFRLANGSAVLWDEDRQQNVALPYCGNGENGAQP</sequence>
<protein>
    <recommendedName>
        <fullName evidence="5">Lipoprotein</fullName>
    </recommendedName>
</protein>
<evidence type="ECO:0000256" key="2">
    <source>
        <dbReference type="SAM" id="SignalP"/>
    </source>
</evidence>
<evidence type="ECO:0000313" key="4">
    <source>
        <dbReference type="Proteomes" id="UP000658131"/>
    </source>
</evidence>
<reference evidence="3 4" key="1">
    <citation type="submission" date="2020-08" db="EMBL/GenBank/DDBJ databases">
        <title>Genome public.</title>
        <authorList>
            <person name="Liu C."/>
            <person name="Sun Q."/>
        </authorList>
    </citation>
    <scope>NUCLEOTIDE SEQUENCE [LARGE SCALE GENOMIC DNA]</scope>
    <source>
        <strain evidence="3 4">BX1</strain>
    </source>
</reference>